<dbReference type="InterPro" id="IPR005024">
    <property type="entry name" value="Snf7_fam"/>
</dbReference>
<reference evidence="3" key="1">
    <citation type="submission" date="2023-03" db="EMBL/GenBank/DDBJ databases">
        <title>Massive genome expansion in bonnet fungi (Mycena s.s.) driven by repeated elements and novel gene families across ecological guilds.</title>
        <authorList>
            <consortium name="Lawrence Berkeley National Laboratory"/>
            <person name="Harder C.B."/>
            <person name="Miyauchi S."/>
            <person name="Viragh M."/>
            <person name="Kuo A."/>
            <person name="Thoen E."/>
            <person name="Andreopoulos B."/>
            <person name="Lu D."/>
            <person name="Skrede I."/>
            <person name="Drula E."/>
            <person name="Henrissat B."/>
            <person name="Morin E."/>
            <person name="Kohler A."/>
            <person name="Barry K."/>
            <person name="LaButti K."/>
            <person name="Morin E."/>
            <person name="Salamov A."/>
            <person name="Lipzen A."/>
            <person name="Mereny Z."/>
            <person name="Hegedus B."/>
            <person name="Baldrian P."/>
            <person name="Stursova M."/>
            <person name="Weitz H."/>
            <person name="Taylor A."/>
            <person name="Grigoriev I.V."/>
            <person name="Nagy L.G."/>
            <person name="Martin F."/>
            <person name="Kauserud H."/>
        </authorList>
    </citation>
    <scope>NUCLEOTIDE SEQUENCE</scope>
    <source>
        <strain evidence="3">CBHHK067</strain>
    </source>
</reference>
<evidence type="ECO:0000256" key="1">
    <source>
        <dbReference type="SAM" id="Coils"/>
    </source>
</evidence>
<dbReference type="PANTHER" id="PTHR22761">
    <property type="entry name" value="CHARGED MULTIVESICULAR BODY PROTEIN"/>
    <property type="match status" value="1"/>
</dbReference>
<sequence>MQTPSTLEVPALLALSPYATTSPSRLQSIYSDISRHKHSNPASYHANIEWWRRALEAIVASGIQQHGSTLVLSAGPSLMDLLRVSGVGKPLALATVVAELRAQKLLFTRSDFFISKESVYDSGWLPGRIAAYVVGKPLWWALEQLGVVGEEGFMSNARGSEKDTTWWGDYVVISLVDAAANAVQIKQSYKAGGPGDALYSFEGFKKEFASVLSPNAGVVSDPDVKILLRFLERDRRLVIVDSDEDVIKFVGSEDVAGVREITAVDRGILQLKEAVQHLHVQVAEFQRKIDEYTQKASTALHQKHKPVALTFLRSRKLFEDVLRKRLRSLETLEATLIDVETAAGNVEIMKSYESSTATLRSILAHPSLQKDSIEKTMDAMAEANTDAHEVDEAIRIGGDVALGIDAAFDDAELEQELKLLAQEAENEQADEAREKLGHESLKTPSELSLPVTESAAPLQREGVPVP</sequence>
<comment type="caution">
    <text evidence="3">The sequence shown here is derived from an EMBL/GenBank/DDBJ whole genome shotgun (WGS) entry which is preliminary data.</text>
</comment>
<feature type="compositionally biased region" description="Basic and acidic residues" evidence="2">
    <location>
        <begin position="430"/>
        <end position="441"/>
    </location>
</feature>
<organism evidence="3 4">
    <name type="scientific">Mycena rosella</name>
    <name type="common">Pink bonnet</name>
    <name type="synonym">Agaricus rosellus</name>
    <dbReference type="NCBI Taxonomy" id="1033263"/>
    <lineage>
        <taxon>Eukaryota</taxon>
        <taxon>Fungi</taxon>
        <taxon>Dikarya</taxon>
        <taxon>Basidiomycota</taxon>
        <taxon>Agaricomycotina</taxon>
        <taxon>Agaricomycetes</taxon>
        <taxon>Agaricomycetidae</taxon>
        <taxon>Agaricales</taxon>
        <taxon>Marasmiineae</taxon>
        <taxon>Mycenaceae</taxon>
        <taxon>Mycena</taxon>
    </lineage>
</organism>
<dbReference type="AlphaFoldDB" id="A0AAD7H1E1"/>
<dbReference type="GO" id="GO:0009898">
    <property type="term" value="C:cytoplasmic side of plasma membrane"/>
    <property type="evidence" value="ECO:0007669"/>
    <property type="project" value="TreeGrafter"/>
</dbReference>
<protein>
    <submittedName>
        <fullName evidence="3">Snf7-domain-containing protein</fullName>
    </submittedName>
</protein>
<evidence type="ECO:0000256" key="2">
    <source>
        <dbReference type="SAM" id="MobiDB-lite"/>
    </source>
</evidence>
<dbReference type="GO" id="GO:0032511">
    <property type="term" value="P:late endosome to vacuole transport via multivesicular body sorting pathway"/>
    <property type="evidence" value="ECO:0007669"/>
    <property type="project" value="TreeGrafter"/>
</dbReference>
<dbReference type="EMBL" id="JARKIE010000002">
    <property type="protein sequence ID" value="KAJ7709710.1"/>
    <property type="molecule type" value="Genomic_DNA"/>
</dbReference>
<accession>A0AAD7H1E1</accession>
<keyword evidence="4" id="KW-1185">Reference proteome</keyword>
<dbReference type="Pfam" id="PF03357">
    <property type="entry name" value="Snf7"/>
    <property type="match status" value="1"/>
</dbReference>
<dbReference type="Proteomes" id="UP001221757">
    <property type="component" value="Unassembled WGS sequence"/>
</dbReference>
<dbReference type="GO" id="GO:0000815">
    <property type="term" value="C:ESCRT III complex"/>
    <property type="evidence" value="ECO:0007669"/>
    <property type="project" value="TreeGrafter"/>
</dbReference>
<evidence type="ECO:0000313" key="4">
    <source>
        <dbReference type="Proteomes" id="UP001221757"/>
    </source>
</evidence>
<dbReference type="GO" id="GO:0005771">
    <property type="term" value="C:multivesicular body"/>
    <property type="evidence" value="ECO:0007669"/>
    <property type="project" value="TreeGrafter"/>
</dbReference>
<dbReference type="GO" id="GO:0006900">
    <property type="term" value="P:vesicle budding from membrane"/>
    <property type="evidence" value="ECO:0007669"/>
    <property type="project" value="TreeGrafter"/>
</dbReference>
<proteinExistence type="predicted"/>
<gene>
    <name evidence="3" type="ORF">B0H17DRAFT_915755</name>
</gene>
<dbReference type="Gene3D" id="6.10.140.1230">
    <property type="match status" value="1"/>
</dbReference>
<feature type="region of interest" description="Disordered" evidence="2">
    <location>
        <begin position="423"/>
        <end position="466"/>
    </location>
</feature>
<name>A0AAD7H1E1_MYCRO</name>
<dbReference type="PANTHER" id="PTHR22761:SF96">
    <property type="entry name" value="BCDNA.GH08385"/>
    <property type="match status" value="1"/>
</dbReference>
<evidence type="ECO:0000313" key="3">
    <source>
        <dbReference type="EMBL" id="KAJ7709710.1"/>
    </source>
</evidence>
<keyword evidence="1" id="KW-0175">Coiled coil</keyword>
<feature type="coiled-coil region" evidence="1">
    <location>
        <begin position="275"/>
        <end position="302"/>
    </location>
</feature>